<comment type="caution">
    <text evidence="1">The sequence shown here is derived from an EMBL/GenBank/DDBJ whole genome shotgun (WGS) entry which is preliminary data.</text>
</comment>
<accession>A0A419F950</accession>
<organism evidence="1 2">
    <name type="scientific">Candidatus Abyssobacteria bacterium SURF_17</name>
    <dbReference type="NCBI Taxonomy" id="2093361"/>
    <lineage>
        <taxon>Bacteria</taxon>
        <taxon>Pseudomonadati</taxon>
        <taxon>Candidatus Hydrogenedentota</taxon>
        <taxon>Candidatus Abyssobacteria</taxon>
    </lineage>
</organism>
<reference evidence="1 2" key="1">
    <citation type="journal article" date="2017" name="ISME J.">
        <title>Energy and carbon metabolisms in a deep terrestrial subsurface fluid microbial community.</title>
        <authorList>
            <person name="Momper L."/>
            <person name="Jungbluth S.P."/>
            <person name="Lee M.D."/>
            <person name="Amend J.P."/>
        </authorList>
    </citation>
    <scope>NUCLEOTIDE SEQUENCE [LARGE SCALE GENOMIC DNA]</scope>
    <source>
        <strain evidence="1">SURF_17</strain>
    </source>
</reference>
<gene>
    <name evidence="1" type="ORF">C4532_00885</name>
</gene>
<dbReference type="AlphaFoldDB" id="A0A419F950"/>
<name>A0A419F950_9BACT</name>
<evidence type="ECO:0000313" key="2">
    <source>
        <dbReference type="Proteomes" id="UP000285961"/>
    </source>
</evidence>
<proteinExistence type="predicted"/>
<protein>
    <submittedName>
        <fullName evidence="1">Uncharacterized protein</fullName>
    </submittedName>
</protein>
<dbReference type="EMBL" id="QZKI01000006">
    <property type="protein sequence ID" value="RJP75131.1"/>
    <property type="molecule type" value="Genomic_DNA"/>
</dbReference>
<evidence type="ECO:0000313" key="1">
    <source>
        <dbReference type="EMBL" id="RJP75131.1"/>
    </source>
</evidence>
<sequence length="63" mass="7311">MVLAALNHKVCRRGARGDFFFHYNIILPCRNRNFGDLLTTKKHSAVESHMKRQSETDFAGEKF</sequence>
<dbReference type="Proteomes" id="UP000285961">
    <property type="component" value="Unassembled WGS sequence"/>
</dbReference>